<feature type="signal peptide" evidence="2">
    <location>
        <begin position="1"/>
        <end position="24"/>
    </location>
</feature>
<keyword evidence="4" id="KW-1185">Reference proteome</keyword>
<sequence>MLRTKIYPLTLLILLHFAENTAMAGSSYYPGKPAPWVGTDFNGLPCIERPQTYGPYDYINQIDRNSLKGGGSETALEIVEKAHFRPESENLVKARFNSFLADYDYTLRAWPNHHRALFSLARFQIEVNKKIRKPEKEFSQTECYFQRAINFNPEDAAARSLYAYLLEKIGKPDEAQKQYEKALEVSPNSSKIAYAYSLFLIDIKQYDKALELAQRAYKNGKPPMGLQNKLKKLGVWK</sequence>
<dbReference type="EMBL" id="JANIBK010000165">
    <property type="protein sequence ID" value="MCQ8130460.1"/>
    <property type="molecule type" value="Genomic_DNA"/>
</dbReference>
<dbReference type="InterPro" id="IPR011990">
    <property type="entry name" value="TPR-like_helical_dom_sf"/>
</dbReference>
<dbReference type="RefSeq" id="WP_256616885.1">
    <property type="nucleotide sequence ID" value="NZ_JANIBK010000165.1"/>
</dbReference>
<dbReference type="SUPFAM" id="SSF48452">
    <property type="entry name" value="TPR-like"/>
    <property type="match status" value="1"/>
</dbReference>
<feature type="chain" id="PRO_5046270466" evidence="2">
    <location>
        <begin position="25"/>
        <end position="237"/>
    </location>
</feature>
<proteinExistence type="predicted"/>
<protein>
    <submittedName>
        <fullName evidence="3">Tetratricopeptide repeat protein</fullName>
    </submittedName>
</protein>
<dbReference type="Pfam" id="PF13429">
    <property type="entry name" value="TPR_15"/>
    <property type="match status" value="1"/>
</dbReference>
<dbReference type="PROSITE" id="PS50005">
    <property type="entry name" value="TPR"/>
    <property type="match status" value="1"/>
</dbReference>
<evidence type="ECO:0000256" key="2">
    <source>
        <dbReference type="SAM" id="SignalP"/>
    </source>
</evidence>
<evidence type="ECO:0000313" key="4">
    <source>
        <dbReference type="Proteomes" id="UP001524586"/>
    </source>
</evidence>
<organism evidence="3 4">
    <name type="scientific">Methylomonas rivi</name>
    <dbReference type="NCBI Taxonomy" id="2952226"/>
    <lineage>
        <taxon>Bacteria</taxon>
        <taxon>Pseudomonadati</taxon>
        <taxon>Pseudomonadota</taxon>
        <taxon>Gammaproteobacteria</taxon>
        <taxon>Methylococcales</taxon>
        <taxon>Methylococcaceae</taxon>
        <taxon>Methylomonas</taxon>
    </lineage>
</organism>
<evidence type="ECO:0000256" key="1">
    <source>
        <dbReference type="PROSITE-ProRule" id="PRU00339"/>
    </source>
</evidence>
<reference evidence="3 4" key="1">
    <citation type="submission" date="2022-07" db="EMBL/GenBank/DDBJ databases">
        <title>Methylomonas rivi sp. nov., Methylomonas rosea sp. nov., Methylomonas aureus sp. nov. and Methylomonas subterranea sp. nov., four novel methanotrophs isolated from a freshwater creek and the deep terrestrial subsurface.</title>
        <authorList>
            <person name="Abin C."/>
            <person name="Sankaranarayanan K."/>
            <person name="Garner C."/>
            <person name="Sindelar R."/>
            <person name="Kotary K."/>
            <person name="Garner R."/>
            <person name="Barclay S."/>
            <person name="Lawson P."/>
            <person name="Krumholz L."/>
        </authorList>
    </citation>
    <scope>NUCLEOTIDE SEQUENCE [LARGE SCALE GENOMIC DNA]</scope>
    <source>
        <strain evidence="3 4">WSC-6</strain>
    </source>
</reference>
<dbReference type="Proteomes" id="UP001524586">
    <property type="component" value="Unassembled WGS sequence"/>
</dbReference>
<dbReference type="InterPro" id="IPR019734">
    <property type="entry name" value="TPR_rpt"/>
</dbReference>
<comment type="caution">
    <text evidence="3">The sequence shown here is derived from an EMBL/GenBank/DDBJ whole genome shotgun (WGS) entry which is preliminary data.</text>
</comment>
<keyword evidence="1" id="KW-0802">TPR repeat</keyword>
<evidence type="ECO:0000313" key="3">
    <source>
        <dbReference type="EMBL" id="MCQ8130460.1"/>
    </source>
</evidence>
<name>A0ABT1UAS9_9GAMM</name>
<gene>
    <name evidence="3" type="ORF">NP596_18520</name>
</gene>
<accession>A0ABT1UAS9</accession>
<keyword evidence="2" id="KW-0732">Signal</keyword>
<feature type="repeat" description="TPR" evidence="1">
    <location>
        <begin position="156"/>
        <end position="189"/>
    </location>
</feature>
<dbReference type="Gene3D" id="1.25.40.10">
    <property type="entry name" value="Tetratricopeptide repeat domain"/>
    <property type="match status" value="1"/>
</dbReference>